<organism evidence="2 3">
    <name type="scientific">Tanacetum coccineum</name>
    <dbReference type="NCBI Taxonomy" id="301880"/>
    <lineage>
        <taxon>Eukaryota</taxon>
        <taxon>Viridiplantae</taxon>
        <taxon>Streptophyta</taxon>
        <taxon>Embryophyta</taxon>
        <taxon>Tracheophyta</taxon>
        <taxon>Spermatophyta</taxon>
        <taxon>Magnoliopsida</taxon>
        <taxon>eudicotyledons</taxon>
        <taxon>Gunneridae</taxon>
        <taxon>Pentapetalae</taxon>
        <taxon>asterids</taxon>
        <taxon>campanulids</taxon>
        <taxon>Asterales</taxon>
        <taxon>Asteraceae</taxon>
        <taxon>Asteroideae</taxon>
        <taxon>Anthemideae</taxon>
        <taxon>Anthemidinae</taxon>
        <taxon>Tanacetum</taxon>
    </lineage>
</organism>
<feature type="region of interest" description="Disordered" evidence="1">
    <location>
        <begin position="157"/>
        <end position="176"/>
    </location>
</feature>
<feature type="compositionally biased region" description="Basic and acidic residues" evidence="1">
    <location>
        <begin position="166"/>
        <end position="176"/>
    </location>
</feature>
<reference evidence="2" key="1">
    <citation type="journal article" date="2022" name="Int. J. Mol. Sci.">
        <title>Draft Genome of Tanacetum Coccineum: Genomic Comparison of Closely Related Tanacetum-Family Plants.</title>
        <authorList>
            <person name="Yamashiro T."/>
            <person name="Shiraishi A."/>
            <person name="Nakayama K."/>
            <person name="Satake H."/>
        </authorList>
    </citation>
    <scope>NUCLEOTIDE SEQUENCE</scope>
</reference>
<accession>A0ABQ5JCM1</accession>
<evidence type="ECO:0000313" key="2">
    <source>
        <dbReference type="EMBL" id="GJU10084.1"/>
    </source>
</evidence>
<evidence type="ECO:0000313" key="3">
    <source>
        <dbReference type="Proteomes" id="UP001151760"/>
    </source>
</evidence>
<proteinExistence type="predicted"/>
<dbReference type="EMBL" id="BQNB010021789">
    <property type="protein sequence ID" value="GJU10084.1"/>
    <property type="molecule type" value="Genomic_DNA"/>
</dbReference>
<keyword evidence="3" id="KW-1185">Reference proteome</keyword>
<feature type="compositionally biased region" description="Polar residues" evidence="1">
    <location>
        <begin position="20"/>
        <end position="34"/>
    </location>
</feature>
<evidence type="ECO:0000256" key="1">
    <source>
        <dbReference type="SAM" id="MobiDB-lite"/>
    </source>
</evidence>
<sequence length="176" mass="18941">MKQSISSKHPFVSSKEATKGGSSEVPTDSKSGPSKNRKESSSAKNSNPNYPSAPTPVVAELYKEDQQAVGVPTSLGGISEEGAHPQLSSEKTKSVSDRLDIVLTKPKIGLGAKTKSSEENVLKEIKFEDLAKLGLNVATDFMDLDSLEDDSVIVVNDNKDDEDMIKDDKEPPIQHT</sequence>
<reference evidence="2" key="2">
    <citation type="submission" date="2022-01" db="EMBL/GenBank/DDBJ databases">
        <authorList>
            <person name="Yamashiro T."/>
            <person name="Shiraishi A."/>
            <person name="Satake H."/>
            <person name="Nakayama K."/>
        </authorList>
    </citation>
    <scope>NUCLEOTIDE SEQUENCE</scope>
</reference>
<protein>
    <submittedName>
        <fullName evidence="2">Uncharacterized protein</fullName>
    </submittedName>
</protein>
<dbReference type="Proteomes" id="UP001151760">
    <property type="component" value="Unassembled WGS sequence"/>
</dbReference>
<comment type="caution">
    <text evidence="2">The sequence shown here is derived from an EMBL/GenBank/DDBJ whole genome shotgun (WGS) entry which is preliminary data.</text>
</comment>
<feature type="non-terminal residue" evidence="2">
    <location>
        <position position="176"/>
    </location>
</feature>
<feature type="region of interest" description="Disordered" evidence="1">
    <location>
        <begin position="1"/>
        <end position="95"/>
    </location>
</feature>
<name>A0ABQ5JCM1_9ASTR</name>
<gene>
    <name evidence="2" type="ORF">Tco_1132480</name>
</gene>
<feature type="compositionally biased region" description="Polar residues" evidence="1">
    <location>
        <begin position="42"/>
        <end position="52"/>
    </location>
</feature>